<name>A0A1F7X3E4_9BACT</name>
<evidence type="ECO:0000313" key="1">
    <source>
        <dbReference type="EMBL" id="OGM09596.1"/>
    </source>
</evidence>
<gene>
    <name evidence="1" type="ORF">A2Y68_03085</name>
</gene>
<reference evidence="1 2" key="1">
    <citation type="journal article" date="2016" name="Nat. Commun.">
        <title>Thousands of microbial genomes shed light on interconnected biogeochemical processes in an aquifer system.</title>
        <authorList>
            <person name="Anantharaman K."/>
            <person name="Brown C.T."/>
            <person name="Hug L.A."/>
            <person name="Sharon I."/>
            <person name="Castelle C.J."/>
            <person name="Probst A.J."/>
            <person name="Thomas B.C."/>
            <person name="Singh A."/>
            <person name="Wilkins M.J."/>
            <person name="Karaoz U."/>
            <person name="Brodie E.L."/>
            <person name="Williams K.H."/>
            <person name="Hubbard S.S."/>
            <person name="Banfield J.F."/>
        </authorList>
    </citation>
    <scope>NUCLEOTIDE SEQUENCE [LARGE SCALE GENOMIC DNA]</scope>
</reference>
<protein>
    <submittedName>
        <fullName evidence="1">Uncharacterized protein</fullName>
    </submittedName>
</protein>
<dbReference type="Proteomes" id="UP000176778">
    <property type="component" value="Unassembled WGS sequence"/>
</dbReference>
<proteinExistence type="predicted"/>
<sequence length="74" mass="8556">MADMDVGIESSRVEPYYLAQTALAETSVRCNRCVYDGTKFCRIASEEEMRHAVKRLVRYRIPVPPCLKWVEGEM</sequence>
<evidence type="ECO:0000313" key="2">
    <source>
        <dbReference type="Proteomes" id="UP000176778"/>
    </source>
</evidence>
<accession>A0A1F7X3E4</accession>
<dbReference type="AlphaFoldDB" id="A0A1F7X3E4"/>
<organism evidence="1 2">
    <name type="scientific">Candidatus Woesebacteria bacterium RBG_13_46_13</name>
    <dbReference type="NCBI Taxonomy" id="1802479"/>
    <lineage>
        <taxon>Bacteria</taxon>
        <taxon>Candidatus Woeseibacteriota</taxon>
    </lineage>
</organism>
<comment type="caution">
    <text evidence="1">The sequence shown here is derived from an EMBL/GenBank/DDBJ whole genome shotgun (WGS) entry which is preliminary data.</text>
</comment>
<dbReference type="EMBL" id="MGFR01000003">
    <property type="protein sequence ID" value="OGM09596.1"/>
    <property type="molecule type" value="Genomic_DNA"/>
</dbReference>